<feature type="compositionally biased region" description="Polar residues" evidence="6">
    <location>
        <begin position="3639"/>
        <end position="3653"/>
    </location>
</feature>
<dbReference type="Pfam" id="PF14874">
    <property type="entry name" value="PapD-like"/>
    <property type="match status" value="1"/>
</dbReference>
<feature type="domain" description="HYDIN/VesB/CFA65-like Ig-like" evidence="8">
    <location>
        <begin position="3966"/>
        <end position="4068"/>
    </location>
</feature>
<feature type="region of interest" description="Disordered" evidence="6">
    <location>
        <begin position="3731"/>
        <end position="3764"/>
    </location>
</feature>
<dbReference type="CTD" id="54768"/>
<evidence type="ECO:0000259" key="8">
    <source>
        <dbReference type="Pfam" id="PF22544"/>
    </source>
</evidence>
<sequence length="5003" mass="555084">MNGVQIPNKAALLCNAKLVVKEDKPRRMTPSVFTQEMLQSTEERLANTTEVHQPRILEFLGTGMTPHGNFSLVDIQQPLFQPYPSELVFQNFTPAQTYKLPLLLLNSDKVSRQVMLQQQDSEYFCVIGPDDAGRKVAPGLPATYTVCFTPQENKDYDHTLICVTERERFEIPVRAIGPRAILDFRDEIHLPVCPVKSYAEKTHLVRNMGNREAKFSLHTQRPFSVTPSSGTLDVGESMQVTVGFHPMTTGDQRQDLLLHYHTGEDVYISLYGSCEELDIRLVPDSARLTDTYISMASGHKVSLTNSSNTTLQYCWTVLPSQQQEDQSLLRESSVLRQKEGVEEEGERLLFQHESDPVLHYLPLLSRALQECRTQAAKDCLLALSHSCITMDPVEGEIWPGTTANFHVVFKPEEAKLYQQTIYCDITGRESRLPLTIKGEGLGPNVQLDYNLMNITNVFIGEKLQYEVQVSNTGLIDAPFKLSRPDTTFGRCFSFSPEEGVVPPGACQIVKVTFHSCVLGAVSEDLLLTVTGQPQPLTLTFRGSVVVPTFHFNVSELNFGDVPFGFPQTLTCTLFNTSFVPMTFALRVLGDGLGSPSVTAAKQVSDVSHRNWQGHTARDLHALPAECTVSPDSNFVRAMSDVTFKVTLCSNTVKRYRLGLTVDVEGVGREILTLPINARCVVPEIVAKPSVLDFQRCFLDHPYDQSVQLTNPSNMAACYGILDQEYEESPSLVFGSLEPRGVIPPGSSVKLPVFLLAQAVGKLHHTLRIAVFGSLQPPLEVVLLCIGQGPVVHVQSTQLQFGRIPVLKDVVRTLQLLNQSPIPAHFTTRMSNSKSFWRVEPSEGEVPPDAQLELKVVAHLKDTLQFQNTLEVSIQDSRTHAVRLSATGTGTTIVSDKPLGPSLDLGTHFSHAPCQYHFKLTNCGQRRHLMYWRNAGFPSSTKTRKGDSSPSRTFLPPIPTARQGGSSLISSSREKPLFSLSPSRVELFPGGSVDMVLTGSSDSPVVVRERLVCQGIIGAQGSNEHIMSVDIICRFVAPVLSISSKELNFYIKKDKGKRLLPVYEKLVLKNVSSLSRSVELSLVEPFSLCEDPGDHISATTKSMVVGARSQAELWICFNPAFYPDRVSRTVDEFLEVHYPGHQQEDMVSLHAEVHHPNLSFSSTTVDFGCVFNCTGTRKVITITNCSPLPVSYHWGFLDDQKHSNIRETEMLVEERKQRNPESQTEELQSSSGMLSPAFSVSVSRRPSTDEQSSTQCPVRVEEVFDILPKYGQLQPGDQQQVTLFFYGHKNASREVVAQCHVEEGPSYEVKLRGEASVISYSLDFTHLDFGLQHFQHVGEVEVTLRNTGKVGFKFSVRPQRETEEEADEEAGEKLKAWEEEEQRPDAQQEVRPGRPIVVPTVGYIDAGKEQCLRVLYLPGIPEVFEKLLQLQVAFLPPQDITLSGVGVFPRISLNLPRNLSDECYSDVVQQARAAVEADRVREELMDGITAGRGATTEATCTFTYEELLHMEMERLLVKENALAASGSLLELRDSQGCSGKWHKLSKFLLPEYVLDFGYVILGNVVSHTVNVTNRGSIPVSFSGNCKHLAGTGFTAEFERVKNLPCGETHTFTVKFDPQGANLKMGDTSVIMPIQVSGGPMVQVRLCAVVTKPAVTVSRDTLQFDTVQCGMCQMKTIQLLNDELVPCYWSIAEEVKPFKKVDKFLPLHKRKKILQEQRPPPAVFEMVPCSGLLSPGERVNVHVKFSPTEGCAYSRQLVVHVAENTQQVFITAQGQGEEPQLEFCPSVLELEPCLPVSTETEAEVTVKNPCSFPIEFYSLELDTQYLKEEKILRLLQGYDENKTLLLPPRIPGEGLPAELLDYFKDHCSLLKDDELKAGVDKYEAEKNGTQEEIKQSKRNDAHPEISPLSVRPAEIFVSELTREGSSGRLGQLEMTPVSRAIARHMGVDLSPESLAARNRRGIAIIVYGAPLTDKSSTAAALARHYGASSLSVDAVVTDVVLKGTSPVSLTARQLYNSAAAEYAQRKAVEAAQAVDDATEPEPAAAPEASDPNSASADAVEGFAKRPEDSRSKNDPKAQLDDENSHVAFCLGDDAATLSSLLHEQLLVDVLAERFQLSDCYRGIVIAGLESAYTQSAASTLKVVLKALNNRKHIYAVNLSDSYAALKARERAQREAEQALQKEKMDREQQWMQELDEEQYEALSEEEKKSLTQRHMETLKQQKLREQMEKELEEKRQQEEIQRLKEEDLKRKKKGGKKDIKEVSRKKSLLERKQSTGALNGQRMSSCGNSKESLVDAKETFNSNEVHHGKEANDAQKQTEETKASNAESPQPAGKLEKEKSTETAAIKRQAEDKELKTGKKVTERDNKEVPEKRSPSGIKHMSVVDKLQSQFSDYEQSQVQVEHILRHWDRTRGLLLVPFPSKEAPAGLQDASAEKPSPTGKRSKKVNSKSVLSPLPSQIAAAAEADTAGDNPSQLDVIPHIVLNATEKDYVSAAELLKGSTLPPLDKVLDDLGLGPSGPPIPPPTTFSIVTFPKHREQATIQQSCFTFLIPSGPDEQDEEKKASEDMQASIVKVMDEAPTTASKSRSKGNIKESALPKDKDKKGRESQRSKRRTKTKASDWPRSLSRTASVSDCAEQDQHQGDLELKRSQSLTTFRWVVPAGGEVVLKMWFYSETPGTFEQTFNFELVGIQRRYQLICRGVCTYPSISRDYMTLFAFSKKVPQMKEGLHKTYVIKPGYFEFGPLLCSKTRDRYKENKYPENTEKLVIHNNSGLEAEVQFCFQHDTQATTFLLNPPMMTLKPGQKQELTVWAYPTKLGQMKDSVVCHIKDNPELVVVELSCWGVRPELELEKKQMHFDRILLHRSDTRSVTMHNKTALPVSWRLQGVEELGDEFTVPQDHGIIAPNSSLPLSLHFRPRKPLHVKKILRLEVSDVEKIVGIVHTENIQVTAEAYDVSLDIIPDGHLDFGTIRVFEEVKLSLKLKNLGKYEIAYKFAFERTDPTQPKLDSIFSVSPQSGAINHNEKPAIVHILCRPNKEFSVREQPILSCQVIEPKIGKGGETIAIIKIKVSVESVFSRYKITPVCDINFGPLAYGSQKHQSFSIENSGVFEAQYTIRSTITDPSLLMRPGGPAKAMHPESLSGRPSSPIFPPSSDSSMCPSQNRLTTGVFSVFPCTGTLQPGSQQKVTVDCVAEQLGSWNQGLLVDISGRDPSDHPDGIPYRLLAEVCKPGIVLDMASIFEEHHLCHSSSQLSSEQFCNAECIYVLEENKFIFNKVLVGQTAQARFKLTNNSKVSCVLSLAIKYVGAKTSRNMEVFGLSLTTLSIPNQSQAFAVVTFTPQAMQLYRAVFEATIEGTSRTTPTVKGKVLEFDLIGKGTLPSVCVVRPALRSCDGNPMLQFRRVLVGRRHTMPLVLLNDGNIPAQVQIEMLDKHDAFALKAAPGNTCSSTQIDSITASEHQVMHRATLRLDVNESVEFEVCFCSDKPLSVKTQMSLQVEDNQYSNTTIQVTGEAYQELVSLDNINRSSQEMDQEEDEEDNYEVLNFGDCHVDWPYQESFTMTNHGSSQVVRFEWHPGGPHLVFSPQVGHLHAGCSKEVTVTFRSSQPAALSRESVRCKICQVEFQQPLEQVADWDDRKRTVQWLSSSKQASDAPQQPVQNKVIKTDPEPSCSVVEGSQWELDLRVSAVCDYAKFSCNTDTIHFKDTMLYQTRLHQLQIVNEGKVRVDFSWQVFMDPNSSTVSRDQGDGTSTPRPGSRSAGSRTGSRPSSALASVMSVLTGNLELPPLSVEPNFGAIEPGATQNFSVCFSPLEVAQFQGRLLCSISNLQNGDEAPSMSVCGRSVLPHCHFDLEDSDYITGNRRNPEFRSPLDPNTRVLEFNAIGVSAPATRSFSVVNPTSKPYLFQWRCEDTAGGLFNCLTPCGTIQSGNKVEMCFEYAAEQLDAMESLWSFVIETLSVSVPFLFVGTAREPLVYLDRPHLDFGELHVGHKAEQTVDVVNAEEEPFHFTVLQSSLLCEDQQSSLNVQPMTGTVAPKDRLPLSVSFTPSLEGNVSFRLVLRVKRKSEPLTLTVKADCFTMSASVQVQNPDGGLNENHQDPLDFGKVGISEQSAFNFLVSNQAKFTMEVNFDLTGPTELLQHLEAKPQNGTIEVGKQLQSALFFSPLKMCNLRDIGLNIKVKYGPTFAFAIKGRAVAPSLEFSFTKFNFGKCFLYCPGMVPPSRTLVISNKGKRDVSIQCQFKNTAFLEMDFQPDVLSPGAAMEVPVTFCPREVCRYHEKLTFIISSCITKQVDVLGQGIEMKLEVEDPKQKKVKLGSLTLGQKVKKQVVLINRSSLDLSFILALNTNTPLDLKDLSFRPAGELKLKSNGGSCNVEIQFSPRQHVAPFTAELQAEFSGLVHPLLTIEGCCQDVEVLLDPDHLSFGAVVQRCQSRKKISMRNTGDCGARFQWKTENFPAELSIKPAKGYISPGMEVPLDVTFAPVELSNDTRYENLCCFVEGSSSAITLTVTGSCIAASTSKEVLNFVCPVRSSHTQTLSVLNPTNQRCSITPVIEGEQWRASPFVALEPNQNKTFKITYQPLTMTADGKKHQGSIFLSFPDGTGMLYALQGTADPPKAVDTIVHELPAKTHHTELLPVHNWLSRQQRFCVLLETVKPDKPDPTVVLTGLKFIDVPALASRDYEMSFFTYREGQYNTKVTFRNEVTGEYLFYLVTFKATSPGVLSTIEVATAVRRTVSGAVEVENPLTTPVCFTPECKSLDISVPPQHTVSGQSKGVLRFEYQPLQAGESTSRLTLSSNELGFFHYDLLLRALPPPSEKTVHFNALLGSSHTVLVKFINHSRIKTEYACLTDCPDFSLDKSVRASPGFQEGSDASVEVCFEPHQLGEVRGQLSLSSVIGGEYIFPLHGVCLPPKAQGPFNIKAGRSVTIPFKNVFPQATAFSFQVNNPCFTVKGRDNILPKKTQNIEVSFEVPPGGSPGPWFGRLSISSQRSEGNHKPCSWIYYLKGYRPESG</sequence>
<feature type="compositionally biased region" description="Polar residues" evidence="6">
    <location>
        <begin position="3731"/>
        <end position="3743"/>
    </location>
</feature>
<feature type="compositionally biased region" description="Low complexity" evidence="6">
    <location>
        <begin position="2038"/>
        <end position="2056"/>
    </location>
</feature>
<dbReference type="NCBIfam" id="NF012200">
    <property type="entry name" value="choice_anch_D"/>
    <property type="match status" value="1"/>
</dbReference>
<feature type="domain" description="HYDIN/VesB/CFA65-like Ig-like" evidence="8">
    <location>
        <begin position="180"/>
        <end position="272"/>
    </location>
</feature>
<feature type="region of interest" description="Disordered" evidence="6">
    <location>
        <begin position="3639"/>
        <end position="3663"/>
    </location>
</feature>
<proteinExistence type="predicted"/>
<feature type="compositionally biased region" description="Low complexity" evidence="6">
    <location>
        <begin position="3744"/>
        <end position="3764"/>
    </location>
</feature>
<feature type="region of interest" description="Disordered" evidence="6">
    <location>
        <begin position="2029"/>
        <end position="2077"/>
    </location>
</feature>
<feature type="domain" description="HYDIN/VesB/CFA65-like Ig-like" evidence="8">
    <location>
        <begin position="4408"/>
        <end position="4503"/>
    </location>
</feature>
<feature type="compositionally biased region" description="Polar residues" evidence="6">
    <location>
        <begin position="2272"/>
        <end position="2289"/>
    </location>
</feature>
<organism evidence="9 10">
    <name type="scientific">Stegastes partitus</name>
    <name type="common">bicolor damselfish</name>
    <dbReference type="NCBI Taxonomy" id="144197"/>
    <lineage>
        <taxon>Eukaryota</taxon>
        <taxon>Metazoa</taxon>
        <taxon>Chordata</taxon>
        <taxon>Craniata</taxon>
        <taxon>Vertebrata</taxon>
        <taxon>Euteleostomi</taxon>
        <taxon>Actinopterygii</taxon>
        <taxon>Neopterygii</taxon>
        <taxon>Teleostei</taxon>
        <taxon>Neoteleostei</taxon>
        <taxon>Acanthomorphata</taxon>
        <taxon>Ovalentaria</taxon>
        <taxon>Pomacentridae</taxon>
        <taxon>Stegastes</taxon>
    </lineage>
</organism>
<dbReference type="GO" id="GO:0003341">
    <property type="term" value="P:cilium movement"/>
    <property type="evidence" value="ECO:0007669"/>
    <property type="project" value="TreeGrafter"/>
</dbReference>
<feature type="compositionally biased region" description="Basic and acidic residues" evidence="6">
    <location>
        <begin position="2254"/>
        <end position="2271"/>
    </location>
</feature>
<evidence type="ECO:0000313" key="10">
    <source>
        <dbReference type="RefSeq" id="XP_008288806.1"/>
    </source>
</evidence>
<accession>A0A9Y4N054</accession>
<feature type="region of interest" description="Disordered" evidence="6">
    <location>
        <begin position="2572"/>
        <end position="2640"/>
    </location>
</feature>
<feature type="region of interest" description="Disordered" evidence="6">
    <location>
        <begin position="2242"/>
        <end position="2379"/>
    </location>
</feature>
<feature type="compositionally biased region" description="Basic and acidic residues" evidence="6">
    <location>
        <begin position="2060"/>
        <end position="2077"/>
    </location>
</feature>
<dbReference type="InterPro" id="IPR053879">
    <property type="entry name" value="HYDIN_VesB_CFA65-like_Ig"/>
</dbReference>
<dbReference type="GO" id="GO:1904158">
    <property type="term" value="P:axonemal central apparatus assembly"/>
    <property type="evidence" value="ECO:0007669"/>
    <property type="project" value="TreeGrafter"/>
</dbReference>
<dbReference type="Gene3D" id="3.40.50.300">
    <property type="entry name" value="P-loop containing nucleotide triphosphate hydrolases"/>
    <property type="match status" value="1"/>
</dbReference>
<gene>
    <name evidence="10" type="primary">hydin</name>
</gene>
<dbReference type="InterPro" id="IPR027417">
    <property type="entry name" value="P-loop_NTPase"/>
</dbReference>
<dbReference type="PANTHER" id="PTHR23053:SF0">
    <property type="entry name" value="HYDROCEPHALUS-INDUCING PROTEIN HOMOLOG"/>
    <property type="match status" value="1"/>
</dbReference>
<feature type="domain" description="Hydin adenylate kinase-like" evidence="7">
    <location>
        <begin position="2089"/>
        <end position="2126"/>
    </location>
</feature>
<feature type="domain" description="HYDIN/VesB/CFA65-like Ig-like" evidence="8">
    <location>
        <begin position="443"/>
        <end position="542"/>
    </location>
</feature>
<dbReference type="Gene3D" id="2.60.40.10">
    <property type="entry name" value="Immunoglobulins"/>
    <property type="match status" value="23"/>
</dbReference>
<keyword evidence="9" id="KW-1185">Reference proteome</keyword>
<dbReference type="Pfam" id="PF22544">
    <property type="entry name" value="HYDIN_VesB_CFA65-like_Ig"/>
    <property type="match status" value="5"/>
</dbReference>
<evidence type="ECO:0000259" key="7">
    <source>
        <dbReference type="Pfam" id="PF17213"/>
    </source>
</evidence>
<feature type="region of interest" description="Disordered" evidence="6">
    <location>
        <begin position="2422"/>
        <end position="2450"/>
    </location>
</feature>
<dbReference type="RefSeq" id="XP_008288806.1">
    <property type="nucleotide sequence ID" value="XM_008290584.1"/>
</dbReference>
<protein>
    <submittedName>
        <fullName evidence="10">Hydrocephalus-inducing protein homolog</fullName>
    </submittedName>
</protein>
<feature type="compositionally biased region" description="Polar residues" evidence="6">
    <location>
        <begin position="1219"/>
        <end position="1253"/>
    </location>
</feature>
<dbReference type="PANTHER" id="PTHR23053">
    <property type="entry name" value="DLEC1 DELETED IN LUNG AND ESOPHAGEAL CANCER 1"/>
    <property type="match status" value="1"/>
</dbReference>
<evidence type="ECO:0000313" key="9">
    <source>
        <dbReference type="Proteomes" id="UP000694891"/>
    </source>
</evidence>
<dbReference type="Proteomes" id="UP000694891">
    <property type="component" value="Unplaced"/>
</dbReference>
<feature type="domain" description="Hydin adenylate kinase-like" evidence="7">
    <location>
        <begin position="1961"/>
        <end position="2039"/>
    </location>
</feature>
<evidence type="ECO:0000256" key="6">
    <source>
        <dbReference type="SAM" id="MobiDB-lite"/>
    </source>
</evidence>
<evidence type="ECO:0000256" key="2">
    <source>
        <dbReference type="ARBA" id="ARBA00004496"/>
    </source>
</evidence>
<comment type="subcellular location">
    <subcellularLocation>
        <location evidence="1">Cell projection</location>
        <location evidence="1">Cilium</location>
    </subcellularLocation>
    <subcellularLocation>
        <location evidence="2">Cytoplasm</location>
    </subcellularLocation>
</comment>
<feature type="domain" description="HYDIN/VesB/CFA65-like Ig-like" evidence="8">
    <location>
        <begin position="4189"/>
        <end position="4278"/>
    </location>
</feature>
<reference evidence="10" key="1">
    <citation type="submission" date="2025-08" db="UniProtKB">
        <authorList>
            <consortium name="RefSeq"/>
        </authorList>
    </citation>
    <scope>IDENTIFICATION</scope>
</reference>
<keyword evidence="4" id="KW-0969">Cilium</keyword>
<dbReference type="InterPro" id="IPR033305">
    <property type="entry name" value="Hydin-like"/>
</dbReference>
<dbReference type="GO" id="GO:0005930">
    <property type="term" value="C:axoneme"/>
    <property type="evidence" value="ECO:0007669"/>
    <property type="project" value="TreeGrafter"/>
</dbReference>
<dbReference type="InterPro" id="IPR033768">
    <property type="entry name" value="Hydin_ADK"/>
</dbReference>
<feature type="compositionally biased region" description="Basic and acidic residues" evidence="6">
    <location>
        <begin position="2290"/>
        <end position="2320"/>
    </location>
</feature>
<evidence type="ECO:0000256" key="4">
    <source>
        <dbReference type="ARBA" id="ARBA00023069"/>
    </source>
</evidence>
<feature type="region of interest" description="Disordered" evidence="6">
    <location>
        <begin position="3127"/>
        <end position="3153"/>
    </location>
</feature>
<dbReference type="GeneID" id="103363726"/>
<feature type="compositionally biased region" description="Low complexity" evidence="6">
    <location>
        <begin position="3138"/>
        <end position="3153"/>
    </location>
</feature>
<feature type="compositionally biased region" description="Basic and acidic residues" evidence="6">
    <location>
        <begin position="2346"/>
        <end position="2372"/>
    </location>
</feature>
<keyword evidence="5" id="KW-0966">Cell projection</keyword>
<dbReference type="Pfam" id="PF17213">
    <property type="entry name" value="Hydin_ADK"/>
    <property type="match status" value="2"/>
</dbReference>
<feature type="compositionally biased region" description="Basic and acidic residues" evidence="6">
    <location>
        <begin position="2593"/>
        <end position="2607"/>
    </location>
</feature>
<keyword evidence="3" id="KW-0963">Cytoplasm</keyword>
<dbReference type="InterPro" id="IPR013783">
    <property type="entry name" value="Ig-like_fold"/>
</dbReference>
<evidence type="ECO:0000256" key="5">
    <source>
        <dbReference type="ARBA" id="ARBA00023273"/>
    </source>
</evidence>
<evidence type="ECO:0000256" key="1">
    <source>
        <dbReference type="ARBA" id="ARBA00004138"/>
    </source>
</evidence>
<evidence type="ECO:0000256" key="3">
    <source>
        <dbReference type="ARBA" id="ARBA00022490"/>
    </source>
</evidence>
<name>A0A9Y4N054_9TELE</name>
<feature type="region of interest" description="Disordered" evidence="6">
    <location>
        <begin position="1212"/>
        <end position="1253"/>
    </location>
</feature>